<dbReference type="AlphaFoldDB" id="A0A0V1HRF6"/>
<gene>
    <name evidence="1" type="ORF">T11_7856</name>
</gene>
<comment type="caution">
    <text evidence="1">The sequence shown here is derived from an EMBL/GenBank/DDBJ whole genome shotgun (WGS) entry which is preliminary data.</text>
</comment>
<reference evidence="1 2" key="1">
    <citation type="submission" date="2015-01" db="EMBL/GenBank/DDBJ databases">
        <title>Evolution of Trichinella species and genotypes.</title>
        <authorList>
            <person name="Korhonen P.K."/>
            <person name="Edoardo P."/>
            <person name="Giuseppe L.R."/>
            <person name="Gasser R.B."/>
        </authorList>
    </citation>
    <scope>NUCLEOTIDE SEQUENCE [LARGE SCALE GENOMIC DNA]</scope>
    <source>
        <strain evidence="1">ISS1029</strain>
    </source>
</reference>
<sequence>MDNAHPRRSGTVVPGQQLYLKINLQQSVTCRCWCCCKREWTYAFVCLWTYDFSVTQYVVCQTRWKPASVRRIHYNVYRRGDFIQFLNGVLKLAHFPLLLSGASADFTFLRSTYGSDRLNLRMKTEFLGNFLDSFSTDAKIRIPL</sequence>
<name>A0A0V1HRF6_9BILA</name>
<dbReference type="EMBL" id="JYDP01000042">
    <property type="protein sequence ID" value="KRZ12213.1"/>
    <property type="molecule type" value="Genomic_DNA"/>
</dbReference>
<organism evidence="1 2">
    <name type="scientific">Trichinella zimbabwensis</name>
    <dbReference type="NCBI Taxonomy" id="268475"/>
    <lineage>
        <taxon>Eukaryota</taxon>
        <taxon>Metazoa</taxon>
        <taxon>Ecdysozoa</taxon>
        <taxon>Nematoda</taxon>
        <taxon>Enoplea</taxon>
        <taxon>Dorylaimia</taxon>
        <taxon>Trichinellida</taxon>
        <taxon>Trichinellidae</taxon>
        <taxon>Trichinella</taxon>
    </lineage>
</organism>
<dbReference type="Proteomes" id="UP000055024">
    <property type="component" value="Unassembled WGS sequence"/>
</dbReference>
<keyword evidence="2" id="KW-1185">Reference proteome</keyword>
<protein>
    <submittedName>
        <fullName evidence="1">Uncharacterized protein</fullName>
    </submittedName>
</protein>
<proteinExistence type="predicted"/>
<dbReference type="OrthoDB" id="10017443at2759"/>
<accession>A0A0V1HRF6</accession>
<evidence type="ECO:0000313" key="2">
    <source>
        <dbReference type="Proteomes" id="UP000055024"/>
    </source>
</evidence>
<evidence type="ECO:0000313" key="1">
    <source>
        <dbReference type="EMBL" id="KRZ12213.1"/>
    </source>
</evidence>